<dbReference type="EMBL" id="JAVREN010000033">
    <property type="protein sequence ID" value="MDT0309253.1"/>
    <property type="molecule type" value="Genomic_DNA"/>
</dbReference>
<sequence>MSHSDGPRRVVRPEGPARGAAFGARPATGERRAARLAPAGREQARPPEVLRAVRSLDAGLDAPARAQLAAWLREHYESRNEPLPLGFVAACHLGPPYVDHRLSLIGAILEHYAPDEAMPEPFSGARMLVRAGAYAYVEVYDNGLLLPVHDDGRIVRTRGGAPQ</sequence>
<proteinExistence type="predicted"/>
<name>A0ABU2LDB1_9ACTN</name>
<dbReference type="RefSeq" id="WP_311632208.1">
    <property type="nucleotide sequence ID" value="NZ_JAVREN010000033.1"/>
</dbReference>
<evidence type="ECO:0000313" key="2">
    <source>
        <dbReference type="EMBL" id="MDT0309253.1"/>
    </source>
</evidence>
<accession>A0ABU2LDB1</accession>
<evidence type="ECO:0000256" key="1">
    <source>
        <dbReference type="SAM" id="MobiDB-lite"/>
    </source>
</evidence>
<dbReference type="Proteomes" id="UP001183388">
    <property type="component" value="Unassembled WGS sequence"/>
</dbReference>
<gene>
    <name evidence="2" type="ORF">RM780_20135</name>
</gene>
<evidence type="ECO:0000313" key="3">
    <source>
        <dbReference type="Proteomes" id="UP001183388"/>
    </source>
</evidence>
<comment type="caution">
    <text evidence="2">The sequence shown here is derived from an EMBL/GenBank/DDBJ whole genome shotgun (WGS) entry which is preliminary data.</text>
</comment>
<protein>
    <submittedName>
        <fullName evidence="2">Uncharacterized protein</fullName>
    </submittedName>
</protein>
<feature type="compositionally biased region" description="Basic and acidic residues" evidence="1">
    <location>
        <begin position="1"/>
        <end position="12"/>
    </location>
</feature>
<feature type="region of interest" description="Disordered" evidence="1">
    <location>
        <begin position="1"/>
        <end position="46"/>
    </location>
</feature>
<keyword evidence="3" id="KW-1185">Reference proteome</keyword>
<feature type="compositionally biased region" description="Low complexity" evidence="1">
    <location>
        <begin position="13"/>
        <end position="27"/>
    </location>
</feature>
<reference evidence="3" key="1">
    <citation type="submission" date="2023-07" db="EMBL/GenBank/DDBJ databases">
        <title>30 novel species of actinomycetes from the DSMZ collection.</title>
        <authorList>
            <person name="Nouioui I."/>
        </authorList>
    </citation>
    <scope>NUCLEOTIDE SEQUENCE [LARGE SCALE GENOMIC DNA]</scope>
    <source>
        <strain evidence="3">DSM 44917</strain>
    </source>
</reference>
<organism evidence="2 3">
    <name type="scientific">Streptomyces boetiae</name>
    <dbReference type="NCBI Taxonomy" id="3075541"/>
    <lineage>
        <taxon>Bacteria</taxon>
        <taxon>Bacillati</taxon>
        <taxon>Actinomycetota</taxon>
        <taxon>Actinomycetes</taxon>
        <taxon>Kitasatosporales</taxon>
        <taxon>Streptomycetaceae</taxon>
        <taxon>Streptomyces</taxon>
    </lineage>
</organism>